<dbReference type="EMBL" id="JACHJU010000002">
    <property type="protein sequence ID" value="MBB4940854.1"/>
    <property type="molecule type" value="Genomic_DNA"/>
</dbReference>
<keyword evidence="1 3" id="KW-0560">Oxidoreductase</keyword>
<evidence type="ECO:0000256" key="1">
    <source>
        <dbReference type="ARBA" id="ARBA00023002"/>
    </source>
</evidence>
<dbReference type="GO" id="GO:0071949">
    <property type="term" value="F:FAD binding"/>
    <property type="evidence" value="ECO:0007669"/>
    <property type="project" value="InterPro"/>
</dbReference>
<dbReference type="Gene3D" id="3.30.70.2520">
    <property type="match status" value="1"/>
</dbReference>
<dbReference type="PIRSF" id="PIRSF000136">
    <property type="entry name" value="LGO_GLO"/>
    <property type="match status" value="1"/>
</dbReference>
<evidence type="ECO:0000259" key="2">
    <source>
        <dbReference type="PROSITE" id="PS51387"/>
    </source>
</evidence>
<dbReference type="InterPro" id="IPR007173">
    <property type="entry name" value="ALO_C"/>
</dbReference>
<evidence type="ECO:0000313" key="4">
    <source>
        <dbReference type="Proteomes" id="UP000534286"/>
    </source>
</evidence>
<comment type="caution">
    <text evidence="3">The sequence shown here is derived from an EMBL/GenBank/DDBJ whole genome shotgun (WGS) entry which is preliminary data.</text>
</comment>
<dbReference type="PROSITE" id="PS51387">
    <property type="entry name" value="FAD_PCMH"/>
    <property type="match status" value="1"/>
</dbReference>
<dbReference type="SUPFAM" id="SSF56176">
    <property type="entry name" value="FAD-binding/transporter-associated domain-like"/>
    <property type="match status" value="1"/>
</dbReference>
<protein>
    <submittedName>
        <fullName evidence="3">Xylitol oxidase</fullName>
        <ecNumber evidence="3">1.1.3.41</ecNumber>
    </submittedName>
</protein>
<dbReference type="InterPro" id="IPR016171">
    <property type="entry name" value="Vanillyl_alc_oxidase_C-sub2"/>
</dbReference>
<dbReference type="GO" id="GO:0050582">
    <property type="term" value="F:xylitol oxidase activity"/>
    <property type="evidence" value="ECO:0007669"/>
    <property type="project" value="UniProtKB-EC"/>
</dbReference>
<dbReference type="Gene3D" id="3.30.465.10">
    <property type="match status" value="1"/>
</dbReference>
<sequence length="427" mass="47184">MSGRQTNWAGNVTYGAARLHRPGSVERLQDVVAGSGRLRALGTRHSFNHIADCPDGDLVSLENLPASMDLDTVRRTVTVSAGVRYGELARWLHGKGYALHNLGSLPHISVAGACATATHGSGDSNGNLPTAVAGIEMVTADGEITVLTRERDGDRFRGAVVGLGALGIVTRVTLEVLPAFEVRQDLYENLPWAGLEDHFEEIFSAAYSVSLFTGWRGPQIDQVWLKRRVDGLGDGWEAEPRWLGATLAETELHPLPGMPAVNCTRQRGVPGPWHERLPHFRLDFTPSSGEELQSEYLVPRRDTIGVLRALDRIRDSVAPVLQVSEIRTVAADDLWMSPCYGQGAVALHFTWKKDWPAVSRVLALVEEALEPFEARPHWGKLFVARPERVRSLYERLPDFQRLLGAYDPAGKFRNAFVDDYVFGEDPR</sequence>
<dbReference type="EC" id="1.1.3.41" evidence="3"/>
<reference evidence="3 4" key="1">
    <citation type="submission" date="2020-08" db="EMBL/GenBank/DDBJ databases">
        <title>Sequencing the genomes of 1000 actinobacteria strains.</title>
        <authorList>
            <person name="Klenk H.-P."/>
        </authorList>
    </citation>
    <scope>NUCLEOTIDE SEQUENCE [LARGE SCALE GENOMIC DNA]</scope>
    <source>
        <strain evidence="3 4">DSM 43023</strain>
    </source>
</reference>
<feature type="domain" description="FAD-binding PCMH-type" evidence="2">
    <location>
        <begin position="12"/>
        <end position="179"/>
    </location>
</feature>
<keyword evidence="4" id="KW-1185">Reference proteome</keyword>
<proteinExistence type="predicted"/>
<name>A0A7W7RYZ5_9ACTN</name>
<accession>A0A7W7RYZ5</accession>
<dbReference type="InterPro" id="IPR016169">
    <property type="entry name" value="FAD-bd_PCMH_sub2"/>
</dbReference>
<dbReference type="Gene3D" id="3.30.43.10">
    <property type="entry name" value="Uridine Diphospho-n-acetylenolpyruvylglucosamine Reductase, domain 2"/>
    <property type="match status" value="1"/>
</dbReference>
<dbReference type="RefSeq" id="WP_312882692.1">
    <property type="nucleotide sequence ID" value="NZ_BAABEK010000005.1"/>
</dbReference>
<dbReference type="Pfam" id="PF04030">
    <property type="entry name" value="ALO"/>
    <property type="match status" value="1"/>
</dbReference>
<dbReference type="GO" id="GO:0016020">
    <property type="term" value="C:membrane"/>
    <property type="evidence" value="ECO:0007669"/>
    <property type="project" value="InterPro"/>
</dbReference>
<evidence type="ECO:0000313" key="3">
    <source>
        <dbReference type="EMBL" id="MBB4940854.1"/>
    </source>
</evidence>
<dbReference type="Gene3D" id="1.10.45.10">
    <property type="entry name" value="Vanillyl-alcohol Oxidase, Chain A, domain 4"/>
    <property type="match status" value="1"/>
</dbReference>
<organism evidence="3 4">
    <name type="scientific">Streptosporangium album</name>
    <dbReference type="NCBI Taxonomy" id="47479"/>
    <lineage>
        <taxon>Bacteria</taxon>
        <taxon>Bacillati</taxon>
        <taxon>Actinomycetota</taxon>
        <taxon>Actinomycetes</taxon>
        <taxon>Streptosporangiales</taxon>
        <taxon>Streptosporangiaceae</taxon>
        <taxon>Streptosporangium</taxon>
    </lineage>
</organism>
<dbReference type="Gene3D" id="3.30.70.2530">
    <property type="match status" value="1"/>
</dbReference>
<dbReference type="AlphaFoldDB" id="A0A7W7RYZ5"/>
<gene>
    <name evidence="3" type="ORF">FHR32_005231</name>
</gene>
<dbReference type="InterPro" id="IPR006094">
    <property type="entry name" value="Oxid_FAD_bind_N"/>
</dbReference>
<dbReference type="GO" id="GO:0080049">
    <property type="term" value="F:L-gulono-1,4-lactone dehydrogenase activity"/>
    <property type="evidence" value="ECO:0007669"/>
    <property type="project" value="TreeGrafter"/>
</dbReference>
<dbReference type="PANTHER" id="PTHR43762">
    <property type="entry name" value="L-GULONOLACTONE OXIDASE"/>
    <property type="match status" value="1"/>
</dbReference>
<dbReference type="PANTHER" id="PTHR43762:SF1">
    <property type="entry name" value="D-ARABINONO-1,4-LACTONE OXIDASE"/>
    <property type="match status" value="1"/>
</dbReference>
<dbReference type="InterPro" id="IPR010031">
    <property type="entry name" value="FAD_lactone_oxidase-like"/>
</dbReference>
<dbReference type="InterPro" id="IPR016166">
    <property type="entry name" value="FAD-bd_PCMH"/>
</dbReference>
<dbReference type="GO" id="GO:0003885">
    <property type="term" value="F:D-arabinono-1,4-lactone oxidase activity"/>
    <property type="evidence" value="ECO:0007669"/>
    <property type="project" value="InterPro"/>
</dbReference>
<dbReference type="InterPro" id="IPR036318">
    <property type="entry name" value="FAD-bd_PCMH-like_sf"/>
</dbReference>
<dbReference type="Proteomes" id="UP000534286">
    <property type="component" value="Unassembled WGS sequence"/>
</dbReference>
<dbReference type="Pfam" id="PF01565">
    <property type="entry name" value="FAD_binding_4"/>
    <property type="match status" value="1"/>
</dbReference>
<dbReference type="InterPro" id="IPR016167">
    <property type="entry name" value="FAD-bd_PCMH_sub1"/>
</dbReference>